<dbReference type="InParanoid" id="A0A0L0HLY8"/>
<sequence length="130" mass="14140">MSKPNIDELGGMASRNKDHTHYPPHLQSHLTTDERGVMIGNEDPSSKPKATSNPEEVNTAFASKPLEQALPPQHAGTIDELGGMASHNVKHTHYPPHLQSRIGVPTMTGAVRQEHPVSQEVEEESVVDAL</sequence>
<evidence type="ECO:0000256" key="1">
    <source>
        <dbReference type="SAM" id="MobiDB-lite"/>
    </source>
</evidence>
<gene>
    <name evidence="2" type="ORF">SPPG_02916</name>
</gene>
<dbReference type="OrthoDB" id="10293346at2759"/>
<reference evidence="2 3" key="1">
    <citation type="submission" date="2009-08" db="EMBL/GenBank/DDBJ databases">
        <title>The Genome Sequence of Spizellomyces punctatus strain DAOM BR117.</title>
        <authorList>
            <consortium name="The Broad Institute Genome Sequencing Platform"/>
            <person name="Russ C."/>
            <person name="Cuomo C."/>
            <person name="Shea T."/>
            <person name="Young S.K."/>
            <person name="Zeng Q."/>
            <person name="Koehrsen M."/>
            <person name="Haas B."/>
            <person name="Borodovsky M."/>
            <person name="Guigo R."/>
            <person name="Alvarado L."/>
            <person name="Berlin A."/>
            <person name="Bochicchio J."/>
            <person name="Borenstein D."/>
            <person name="Chapman S."/>
            <person name="Chen Z."/>
            <person name="Engels R."/>
            <person name="Freedman E."/>
            <person name="Gellesch M."/>
            <person name="Goldberg J."/>
            <person name="Griggs A."/>
            <person name="Gujja S."/>
            <person name="Heiman D."/>
            <person name="Hepburn T."/>
            <person name="Howarth C."/>
            <person name="Jen D."/>
            <person name="Larson L."/>
            <person name="Lewis B."/>
            <person name="Mehta T."/>
            <person name="Park D."/>
            <person name="Pearson M."/>
            <person name="Roberts A."/>
            <person name="Saif S."/>
            <person name="Shenoy N."/>
            <person name="Sisk P."/>
            <person name="Stolte C."/>
            <person name="Sykes S."/>
            <person name="Thomson T."/>
            <person name="Walk T."/>
            <person name="White J."/>
            <person name="Yandava C."/>
            <person name="Burger G."/>
            <person name="Gray M.W."/>
            <person name="Holland P.W.H."/>
            <person name="King N."/>
            <person name="Lang F.B.F."/>
            <person name="Roger A.J."/>
            <person name="Ruiz-Trillo I."/>
            <person name="Lander E."/>
            <person name="Nusbaum C."/>
        </authorList>
    </citation>
    <scope>NUCLEOTIDE SEQUENCE [LARGE SCALE GENOMIC DNA]</scope>
    <source>
        <strain evidence="2 3">DAOM BR117</strain>
    </source>
</reference>
<dbReference type="AlphaFoldDB" id="A0A0L0HLY8"/>
<feature type="compositionally biased region" description="Acidic residues" evidence="1">
    <location>
        <begin position="120"/>
        <end position="130"/>
    </location>
</feature>
<keyword evidence="3" id="KW-1185">Reference proteome</keyword>
<accession>A0A0L0HLY8</accession>
<dbReference type="VEuPathDB" id="FungiDB:SPPG_02916"/>
<proteinExistence type="predicted"/>
<organism evidence="2 3">
    <name type="scientific">Spizellomyces punctatus (strain DAOM BR117)</name>
    <dbReference type="NCBI Taxonomy" id="645134"/>
    <lineage>
        <taxon>Eukaryota</taxon>
        <taxon>Fungi</taxon>
        <taxon>Fungi incertae sedis</taxon>
        <taxon>Chytridiomycota</taxon>
        <taxon>Chytridiomycota incertae sedis</taxon>
        <taxon>Chytridiomycetes</taxon>
        <taxon>Spizellomycetales</taxon>
        <taxon>Spizellomycetaceae</taxon>
        <taxon>Spizellomyces</taxon>
    </lineage>
</organism>
<dbReference type="GeneID" id="27686469"/>
<dbReference type="Proteomes" id="UP000053201">
    <property type="component" value="Unassembled WGS sequence"/>
</dbReference>
<feature type="region of interest" description="Disordered" evidence="1">
    <location>
        <begin position="1"/>
        <end position="130"/>
    </location>
</feature>
<dbReference type="EMBL" id="KQ257453">
    <property type="protein sequence ID" value="KND02451.1"/>
    <property type="molecule type" value="Genomic_DNA"/>
</dbReference>
<protein>
    <submittedName>
        <fullName evidence="2">Uncharacterized protein</fullName>
    </submittedName>
</protein>
<evidence type="ECO:0000313" key="2">
    <source>
        <dbReference type="EMBL" id="KND02451.1"/>
    </source>
</evidence>
<evidence type="ECO:0000313" key="3">
    <source>
        <dbReference type="Proteomes" id="UP000053201"/>
    </source>
</evidence>
<name>A0A0L0HLY8_SPIPD</name>
<dbReference type="RefSeq" id="XP_016610490.1">
    <property type="nucleotide sequence ID" value="XM_016751201.1"/>
</dbReference>